<organism evidence="1 2">
    <name type="scientific">Eleutherodactylus coqui</name>
    <name type="common">Puerto Rican coqui</name>
    <dbReference type="NCBI Taxonomy" id="57060"/>
    <lineage>
        <taxon>Eukaryota</taxon>
        <taxon>Metazoa</taxon>
        <taxon>Chordata</taxon>
        <taxon>Craniata</taxon>
        <taxon>Vertebrata</taxon>
        <taxon>Euteleostomi</taxon>
        <taxon>Amphibia</taxon>
        <taxon>Batrachia</taxon>
        <taxon>Anura</taxon>
        <taxon>Neobatrachia</taxon>
        <taxon>Hyloidea</taxon>
        <taxon>Eleutherodactylidae</taxon>
        <taxon>Eleutherodactylinae</taxon>
        <taxon>Eleutherodactylus</taxon>
        <taxon>Eleutherodactylus</taxon>
    </lineage>
</organism>
<keyword evidence="2" id="KW-1185">Reference proteome</keyword>
<reference evidence="1" key="1">
    <citation type="thesis" date="2020" institute="ProQuest LLC" country="789 East Eisenhower Parkway, Ann Arbor, MI, USA">
        <title>Comparative Genomics and Chromosome Evolution.</title>
        <authorList>
            <person name="Mudd A.B."/>
        </authorList>
    </citation>
    <scope>NUCLEOTIDE SEQUENCE</scope>
    <source>
        <strain evidence="1">HN-11 Male</strain>
        <tissue evidence="1">Kidney and liver</tissue>
    </source>
</reference>
<dbReference type="Proteomes" id="UP000770717">
    <property type="component" value="Unassembled WGS sequence"/>
</dbReference>
<gene>
    <name evidence="1" type="ORF">GDO78_010868</name>
</gene>
<dbReference type="AlphaFoldDB" id="A0A8J6K5S5"/>
<evidence type="ECO:0000313" key="2">
    <source>
        <dbReference type="Proteomes" id="UP000770717"/>
    </source>
</evidence>
<protein>
    <submittedName>
        <fullName evidence="1">Uncharacterized protein</fullName>
    </submittedName>
</protein>
<name>A0A8J6K5S5_ELECQ</name>
<accession>A0A8J6K5S5</accession>
<proteinExistence type="predicted"/>
<evidence type="ECO:0000313" key="1">
    <source>
        <dbReference type="EMBL" id="KAG9481863.1"/>
    </source>
</evidence>
<sequence>MNILGENFMDPHVTSANMDPYRFGGLSLRPPSQKGKLSLLIAALWPYVECYILLFLYDSQLCSHSLYCNKDNKRLEHFIYWVPNLGFLLDHFDKMSILCCR</sequence>
<dbReference type="EMBL" id="WNTK01000006">
    <property type="protein sequence ID" value="KAG9481863.1"/>
    <property type="molecule type" value="Genomic_DNA"/>
</dbReference>
<comment type="caution">
    <text evidence="1">The sequence shown here is derived from an EMBL/GenBank/DDBJ whole genome shotgun (WGS) entry which is preliminary data.</text>
</comment>